<reference evidence="1" key="2">
    <citation type="journal article" date="2014" name="Genome Biol. Evol.">
        <title>Settling down: the genome of Serratia symbiotica from the aphid Cinara tujafilina zooms in on the process of accommodation to a cooperative intracellular life.</title>
        <authorList>
            <person name="Manzano-Marin A."/>
            <person name="Latorre A."/>
        </authorList>
    </citation>
    <scope>NUCLEOTIDE SEQUENCE</scope>
    <source>
        <strain evidence="1">SCt-VLC</strain>
    </source>
</reference>
<protein>
    <submittedName>
        <fullName evidence="1">Uncharacterized protein</fullName>
    </submittedName>
</protein>
<evidence type="ECO:0000313" key="1">
    <source>
        <dbReference type="EMBL" id="CDG48662.1"/>
    </source>
</evidence>
<accession>A0A068RF08</accession>
<reference evidence="1" key="1">
    <citation type="submission" date="2013-06" db="EMBL/GenBank/DDBJ databases">
        <authorList>
            <person name="Mazano-Marin A."/>
        </authorList>
    </citation>
    <scope>NUCLEOTIDE SEQUENCE</scope>
    <source>
        <strain evidence="1">SCt-VLC</strain>
    </source>
</reference>
<dbReference type="EMBL" id="FR904237">
    <property type="protein sequence ID" value="CDG48662.1"/>
    <property type="molecule type" value="Genomic_DNA"/>
</dbReference>
<name>A0A068RF08_9GAMM</name>
<dbReference type="AlphaFoldDB" id="A0A068RF08"/>
<organism evidence="1">
    <name type="scientific">Serratia symbiotica SCt-VLC</name>
    <dbReference type="NCBI Taxonomy" id="1347341"/>
    <lineage>
        <taxon>Bacteria</taxon>
        <taxon>Pseudomonadati</taxon>
        <taxon>Pseudomonadota</taxon>
        <taxon>Gammaproteobacteria</taxon>
        <taxon>Enterobacterales</taxon>
        <taxon>Yersiniaceae</taxon>
        <taxon>Serratia</taxon>
        <taxon>Serratia symbiotica</taxon>
    </lineage>
</organism>
<gene>
    <name evidence="1" type="ORF">SCTVLC_1989</name>
</gene>
<sequence length="72" mass="7806">MRSISSCRTCDKFNSTGYLLATLHVLDVRAGSCALSAAKLPKLEMPCEPILGKASERCPGDKKIHSKTIRSL</sequence>
<proteinExistence type="predicted"/>